<reference evidence="3 4" key="1">
    <citation type="submission" date="2015-09" db="EMBL/GenBank/DDBJ databases">
        <title>Identification and resolution of microdiversity through metagenomic sequencing of parallel consortia.</title>
        <authorList>
            <person name="Nelson W.C."/>
            <person name="Romine M.F."/>
            <person name="Lindemann S.R."/>
        </authorList>
    </citation>
    <scope>NUCLEOTIDE SEQUENCE [LARGE SCALE GENOMIC DNA]</scope>
    <source>
        <strain evidence="3">HL-91</strain>
    </source>
</reference>
<keyword evidence="5" id="KW-1185">Reference proteome</keyword>
<organism evidence="3 4">
    <name type="scientific">Roseibaca calidilacus</name>
    <dbReference type="NCBI Taxonomy" id="1666912"/>
    <lineage>
        <taxon>Bacteria</taxon>
        <taxon>Pseudomonadati</taxon>
        <taxon>Pseudomonadota</taxon>
        <taxon>Alphaproteobacteria</taxon>
        <taxon>Rhodobacterales</taxon>
        <taxon>Paracoccaceae</taxon>
        <taxon>Roseinatronobacter</taxon>
    </lineage>
</organism>
<dbReference type="Pfam" id="PF20135">
    <property type="entry name" value="DUF6525"/>
    <property type="match status" value="1"/>
</dbReference>
<dbReference type="EMBL" id="LJSG01000002">
    <property type="protein sequence ID" value="KPP95648.1"/>
    <property type="molecule type" value="Genomic_DNA"/>
</dbReference>
<accession>A0A0P7WWK0</accession>
<feature type="compositionally biased region" description="Basic and acidic residues" evidence="1">
    <location>
        <begin position="15"/>
        <end position="24"/>
    </location>
</feature>
<evidence type="ECO:0000313" key="4">
    <source>
        <dbReference type="Proteomes" id="UP000050413"/>
    </source>
</evidence>
<comment type="caution">
    <text evidence="3">The sequence shown here is derived from an EMBL/GenBank/DDBJ whole genome shotgun (WGS) entry which is preliminary data.</text>
</comment>
<feature type="region of interest" description="Disordered" evidence="1">
    <location>
        <begin position="1"/>
        <end position="24"/>
    </location>
</feature>
<dbReference type="Proteomes" id="UP000050413">
    <property type="component" value="Unassembled WGS sequence"/>
</dbReference>
<gene>
    <name evidence="2" type="ORF">Ga0058931_2073</name>
    <name evidence="3" type="ORF">HLUCCA05_03010</name>
</gene>
<proteinExistence type="predicted"/>
<dbReference type="AlphaFoldDB" id="A0A0P7WWK0"/>
<dbReference type="Proteomes" id="UP000182045">
    <property type="component" value="Unassembled WGS sequence"/>
</dbReference>
<evidence type="ECO:0000313" key="2">
    <source>
        <dbReference type="EMBL" id="CUX81948.1"/>
    </source>
</evidence>
<protein>
    <submittedName>
        <fullName evidence="3">Uncharacterized protein</fullName>
    </submittedName>
</protein>
<dbReference type="EMBL" id="FBYC01000004">
    <property type="protein sequence ID" value="CUX81948.1"/>
    <property type="molecule type" value="Genomic_DNA"/>
</dbReference>
<dbReference type="STRING" id="1666912.Ga0058931_2073"/>
<evidence type="ECO:0000313" key="3">
    <source>
        <dbReference type="EMBL" id="KPP95648.1"/>
    </source>
</evidence>
<feature type="compositionally biased region" description="Basic residues" evidence="1">
    <location>
        <begin position="1"/>
        <end position="14"/>
    </location>
</feature>
<name>A0A0P7WWK0_9RHOB</name>
<reference evidence="2 5" key="2">
    <citation type="submission" date="2016-01" db="EMBL/GenBank/DDBJ databases">
        <authorList>
            <person name="Varghese N."/>
        </authorList>
    </citation>
    <scope>NUCLEOTIDE SEQUENCE [LARGE SCALE GENOMIC DNA]</scope>
    <source>
        <strain evidence="2 5">HL-91</strain>
    </source>
</reference>
<evidence type="ECO:0000256" key="1">
    <source>
        <dbReference type="SAM" id="MobiDB-lite"/>
    </source>
</evidence>
<dbReference type="InterPro" id="IPR045386">
    <property type="entry name" value="DUF6525"/>
</dbReference>
<evidence type="ECO:0000313" key="5">
    <source>
        <dbReference type="Proteomes" id="UP000182045"/>
    </source>
</evidence>
<dbReference type="RefSeq" id="WP_072247636.1">
    <property type="nucleotide sequence ID" value="NZ_FBYC01000004.1"/>
</dbReference>
<sequence length="104" mass="11404">MSGRNRRTHLRAKPRTRDPMQDYDRLPPELRAWLARAALPWRPGSVRKVFARALARTGDTARALAALEAAERRLVARDAATIWGPAHPAAQGMENGIAEGAGRG</sequence>